<dbReference type="Proteomes" id="UP000252770">
    <property type="component" value="Unassembled WGS sequence"/>
</dbReference>
<dbReference type="AlphaFoldDB" id="A0A367YQX1"/>
<keyword evidence="3" id="KW-1185">Reference proteome</keyword>
<dbReference type="EMBL" id="QOUI01000012">
    <property type="protein sequence ID" value="RCK68285.1"/>
    <property type="molecule type" value="Genomic_DNA"/>
</dbReference>
<evidence type="ECO:0000313" key="3">
    <source>
        <dbReference type="Proteomes" id="UP000252770"/>
    </source>
</evidence>
<dbReference type="RefSeq" id="WP_114127846.1">
    <property type="nucleotide sequence ID" value="NZ_QOUI01000012.1"/>
</dbReference>
<feature type="compositionally biased region" description="Basic and acidic residues" evidence="1">
    <location>
        <begin position="84"/>
        <end position="94"/>
    </location>
</feature>
<protein>
    <submittedName>
        <fullName evidence="2">Uncharacterized protein</fullName>
    </submittedName>
</protein>
<organism evidence="2 3">
    <name type="scientific">Desertihabitans brevis</name>
    <dbReference type="NCBI Taxonomy" id="2268447"/>
    <lineage>
        <taxon>Bacteria</taxon>
        <taxon>Bacillati</taxon>
        <taxon>Actinomycetota</taxon>
        <taxon>Actinomycetes</taxon>
        <taxon>Propionibacteriales</taxon>
        <taxon>Propionibacteriaceae</taxon>
        <taxon>Desertihabitans</taxon>
    </lineage>
</organism>
<reference evidence="2 3" key="1">
    <citation type="submission" date="2018-07" db="EMBL/GenBank/DDBJ databases">
        <title>Desertimonas flava gen. nov. sp. nov.</title>
        <authorList>
            <person name="Liu S."/>
        </authorList>
    </citation>
    <scope>NUCLEOTIDE SEQUENCE [LARGE SCALE GENOMIC DNA]</scope>
    <source>
        <strain evidence="2 3">16Sb5-5</strain>
    </source>
</reference>
<gene>
    <name evidence="2" type="ORF">DT076_16695</name>
</gene>
<evidence type="ECO:0000313" key="2">
    <source>
        <dbReference type="EMBL" id="RCK68285.1"/>
    </source>
</evidence>
<feature type="compositionally biased region" description="Polar residues" evidence="1">
    <location>
        <begin position="108"/>
        <end position="117"/>
    </location>
</feature>
<name>A0A367YQX1_9ACTN</name>
<comment type="caution">
    <text evidence="2">The sequence shown here is derived from an EMBL/GenBank/DDBJ whole genome shotgun (WGS) entry which is preliminary data.</text>
</comment>
<evidence type="ECO:0000256" key="1">
    <source>
        <dbReference type="SAM" id="MobiDB-lite"/>
    </source>
</evidence>
<accession>A0A367YQX1</accession>
<sequence>MSPTYSRQHAAALAELLRLIRPSWDALATINALHDVADRPLADVARAAILTAQDHDARTPRAITFTDSDHWRSLTADARPQPVRRTEQCPRHEGGTAGRCPMCRSEQIAHTTTEETP</sequence>
<proteinExistence type="predicted"/>
<feature type="region of interest" description="Disordered" evidence="1">
    <location>
        <begin position="79"/>
        <end position="117"/>
    </location>
</feature>